<dbReference type="PANTHER" id="PTHR47505:SF1">
    <property type="entry name" value="DNA UTILIZATION PROTEIN YHGH"/>
    <property type="match status" value="1"/>
</dbReference>
<dbReference type="GO" id="GO:0016757">
    <property type="term" value="F:glycosyltransferase activity"/>
    <property type="evidence" value="ECO:0007669"/>
    <property type="project" value="UniProtKB-KW"/>
</dbReference>
<organism evidence="3 4">
    <name type="scientific">Haemophilus parahaemolyticus</name>
    <dbReference type="NCBI Taxonomy" id="735"/>
    <lineage>
        <taxon>Bacteria</taxon>
        <taxon>Pseudomonadati</taxon>
        <taxon>Pseudomonadota</taxon>
        <taxon>Gammaproteobacteria</taxon>
        <taxon>Pasteurellales</taxon>
        <taxon>Pasteurellaceae</taxon>
        <taxon>Haemophilus</taxon>
    </lineage>
</organism>
<gene>
    <name evidence="3" type="ORF">DPV98_07195</name>
</gene>
<evidence type="ECO:0000256" key="1">
    <source>
        <dbReference type="ARBA" id="ARBA00008007"/>
    </source>
</evidence>
<reference evidence="3 4" key="1">
    <citation type="submission" date="2018-05" db="EMBL/GenBank/DDBJ databases">
        <title>Draft Genome Sequences for a Diverse set of 7 Haemophilus Species.</title>
        <authorList>
            <person name="Nichols M."/>
            <person name="Topaz N."/>
            <person name="Wang X."/>
            <person name="Wang X."/>
            <person name="Boxrud D."/>
        </authorList>
    </citation>
    <scope>NUCLEOTIDE SEQUENCE [LARGE SCALE GENOMIC DNA]</scope>
    <source>
        <strain evidence="3 4">C2010039593</strain>
    </source>
</reference>
<protein>
    <submittedName>
        <fullName evidence="3">Amidophosphoribosyltransferase</fullName>
    </submittedName>
</protein>
<evidence type="ECO:0000259" key="2">
    <source>
        <dbReference type="Pfam" id="PF00156"/>
    </source>
</evidence>
<dbReference type="EMBL" id="QEQD01000007">
    <property type="protein sequence ID" value="RDF02626.1"/>
    <property type="molecule type" value="Genomic_DNA"/>
</dbReference>
<dbReference type="Proteomes" id="UP000253999">
    <property type="component" value="Unassembled WGS sequence"/>
</dbReference>
<dbReference type="Gene3D" id="3.40.50.2020">
    <property type="match status" value="1"/>
</dbReference>
<dbReference type="STRING" id="735.B0185_06795"/>
<name>A0A369ZDU2_HAEPH</name>
<accession>A0A369ZDU2</accession>
<proteinExistence type="inferred from homology"/>
<comment type="similarity">
    <text evidence="1">Belongs to the ComF/GntX family.</text>
</comment>
<dbReference type="InterPro" id="IPR029057">
    <property type="entry name" value="PRTase-like"/>
</dbReference>
<evidence type="ECO:0000313" key="3">
    <source>
        <dbReference type="EMBL" id="RDF02626.1"/>
    </source>
</evidence>
<keyword evidence="3" id="KW-0808">Transferase</keyword>
<dbReference type="SUPFAM" id="SSF53271">
    <property type="entry name" value="PRTase-like"/>
    <property type="match status" value="1"/>
</dbReference>
<evidence type="ECO:0000313" key="4">
    <source>
        <dbReference type="Proteomes" id="UP000253999"/>
    </source>
</evidence>
<feature type="domain" description="Phosphoribosyltransferase" evidence="2">
    <location>
        <begin position="174"/>
        <end position="225"/>
    </location>
</feature>
<dbReference type="RefSeq" id="WP_111313231.1">
    <property type="nucleotide sequence ID" value="NZ_JAPWBQ010000009.1"/>
</dbReference>
<keyword evidence="3" id="KW-0328">Glycosyltransferase</keyword>
<dbReference type="InterPro" id="IPR051910">
    <property type="entry name" value="ComF/GntX_DNA_util-trans"/>
</dbReference>
<dbReference type="PANTHER" id="PTHR47505">
    <property type="entry name" value="DNA UTILIZATION PROTEIN YHGH"/>
    <property type="match status" value="1"/>
</dbReference>
<dbReference type="Pfam" id="PF00156">
    <property type="entry name" value="Pribosyltran"/>
    <property type="match status" value="1"/>
</dbReference>
<comment type="caution">
    <text evidence="3">The sequence shown here is derived from an EMBL/GenBank/DDBJ whole genome shotgun (WGS) entry which is preliminary data.</text>
</comment>
<sequence length="227" mass="26673">MNRLGFRCFHCDQKLAIADHGFCSRCIKLLAYSPYCGHCGSLLSENALSCGECLRNEPKWQRMVQISVYKKPLADWIHRFKFHQQYWLDQPLARLLLLEVKQAQREHGLVLPEAILPVPLFWQRHWRRGYNQSELIARYLSRWLDIPLDTQSLRRIRHTASQRELTAQERRLNLKNAFRFRPQAGKFYERIAIVDDVVTTGSTLNAICREIKQAGVQEVQVWTLARA</sequence>
<dbReference type="CDD" id="cd06223">
    <property type="entry name" value="PRTases_typeI"/>
    <property type="match status" value="1"/>
</dbReference>
<dbReference type="InterPro" id="IPR000836">
    <property type="entry name" value="PRTase_dom"/>
</dbReference>
<dbReference type="AlphaFoldDB" id="A0A369ZDU2"/>